<comment type="caution">
    <text evidence="6">The sequence shown here is derived from an EMBL/GenBank/DDBJ whole genome shotgun (WGS) entry which is preliminary data.</text>
</comment>
<keyword evidence="7" id="KW-1185">Reference proteome</keyword>
<organism evidence="6 7">
    <name type="scientific">Aliikangiella coralliicola</name>
    <dbReference type="NCBI Taxonomy" id="2592383"/>
    <lineage>
        <taxon>Bacteria</taxon>
        <taxon>Pseudomonadati</taxon>
        <taxon>Pseudomonadota</taxon>
        <taxon>Gammaproteobacteria</taxon>
        <taxon>Oceanospirillales</taxon>
        <taxon>Pleioneaceae</taxon>
        <taxon>Aliikangiella</taxon>
    </lineage>
</organism>
<keyword evidence="4" id="KW-0574">Periplasm</keyword>
<dbReference type="GO" id="GO:0051082">
    <property type="term" value="F:unfolded protein binding"/>
    <property type="evidence" value="ECO:0007669"/>
    <property type="project" value="TreeGrafter"/>
</dbReference>
<dbReference type="CDD" id="cd09916">
    <property type="entry name" value="CpxP_like"/>
    <property type="match status" value="1"/>
</dbReference>
<evidence type="ECO:0000256" key="1">
    <source>
        <dbReference type="ARBA" id="ARBA00004418"/>
    </source>
</evidence>
<dbReference type="EMBL" id="VIKS01000003">
    <property type="protein sequence ID" value="TQV88780.1"/>
    <property type="molecule type" value="Genomic_DNA"/>
</dbReference>
<evidence type="ECO:0000256" key="3">
    <source>
        <dbReference type="ARBA" id="ARBA00022729"/>
    </source>
</evidence>
<dbReference type="RefSeq" id="WP_142892250.1">
    <property type="nucleotide sequence ID" value="NZ_ML660161.1"/>
</dbReference>
<evidence type="ECO:0000256" key="2">
    <source>
        <dbReference type="ARBA" id="ARBA00008441"/>
    </source>
</evidence>
<feature type="signal peptide" evidence="5">
    <location>
        <begin position="1"/>
        <end position="32"/>
    </location>
</feature>
<comment type="subcellular location">
    <subcellularLocation>
        <location evidence="1">Periplasm</location>
    </subcellularLocation>
</comment>
<protein>
    <submittedName>
        <fullName evidence="6">Periplasmic heavy metal sensor</fullName>
    </submittedName>
</protein>
<evidence type="ECO:0000313" key="6">
    <source>
        <dbReference type="EMBL" id="TQV88780.1"/>
    </source>
</evidence>
<sequence length="179" mass="20062">MFNRLVSKNVLVKKSAVVGALFGLLMSATAQAHPEFEGDGFDGDNFRSNASKERMHRHGPGFGLRGLRHAFSHLDLSDEQKSALKSLKNSNKETIQAGREAMRSLKKEMKALLMAETIDEAAVKSLSTTIAAQKADQLILFANLKKQAIALLTDEQKAQLDEMKAKRQERMRERFGYRR</sequence>
<evidence type="ECO:0000313" key="7">
    <source>
        <dbReference type="Proteomes" id="UP000315439"/>
    </source>
</evidence>
<evidence type="ECO:0000256" key="4">
    <source>
        <dbReference type="ARBA" id="ARBA00022764"/>
    </source>
</evidence>
<keyword evidence="3 5" id="KW-0732">Signal</keyword>
<dbReference type="GO" id="GO:0030288">
    <property type="term" value="C:outer membrane-bounded periplasmic space"/>
    <property type="evidence" value="ECO:0007669"/>
    <property type="project" value="TreeGrafter"/>
</dbReference>
<evidence type="ECO:0000256" key="5">
    <source>
        <dbReference type="SAM" id="SignalP"/>
    </source>
</evidence>
<dbReference type="InterPro" id="IPR012899">
    <property type="entry name" value="LTXXQ"/>
</dbReference>
<accession>A0A545UH44</accession>
<gene>
    <name evidence="6" type="ORF">FLL46_04410</name>
</gene>
<name>A0A545UH44_9GAMM</name>
<dbReference type="PANTHER" id="PTHR38102">
    <property type="entry name" value="PERIPLASMIC CHAPERONE SPY"/>
    <property type="match status" value="1"/>
</dbReference>
<feature type="chain" id="PRO_5021882335" evidence="5">
    <location>
        <begin position="33"/>
        <end position="179"/>
    </location>
</feature>
<proteinExistence type="inferred from homology"/>
<reference evidence="6 7" key="1">
    <citation type="submission" date="2019-07" db="EMBL/GenBank/DDBJ databases">
        <title>Draft genome for Aliikangiella sp. M105.</title>
        <authorList>
            <person name="Wang G."/>
        </authorList>
    </citation>
    <scope>NUCLEOTIDE SEQUENCE [LARGE SCALE GENOMIC DNA]</scope>
    <source>
        <strain evidence="6 7">M105</strain>
    </source>
</reference>
<dbReference type="PANTHER" id="PTHR38102:SF1">
    <property type="entry name" value="PERIPLASMIC CHAPERONE SPY"/>
    <property type="match status" value="1"/>
</dbReference>
<comment type="similarity">
    <text evidence="2">Belongs to the CpxP/Spy family.</text>
</comment>
<dbReference type="AlphaFoldDB" id="A0A545UH44"/>
<dbReference type="Gene3D" id="1.20.120.1490">
    <property type="match status" value="1"/>
</dbReference>
<dbReference type="Pfam" id="PF07813">
    <property type="entry name" value="LTXXQ"/>
    <property type="match status" value="1"/>
</dbReference>
<dbReference type="InterPro" id="IPR052211">
    <property type="entry name" value="Cpx_auxiliary_protein"/>
</dbReference>
<dbReference type="Proteomes" id="UP000315439">
    <property type="component" value="Unassembled WGS sequence"/>
</dbReference>